<accession>X6MP05</accession>
<evidence type="ECO:0000313" key="2">
    <source>
        <dbReference type="Proteomes" id="UP000023152"/>
    </source>
</evidence>
<keyword evidence="2" id="KW-1185">Reference proteome</keyword>
<organism evidence="1 2">
    <name type="scientific">Reticulomyxa filosa</name>
    <dbReference type="NCBI Taxonomy" id="46433"/>
    <lineage>
        <taxon>Eukaryota</taxon>
        <taxon>Sar</taxon>
        <taxon>Rhizaria</taxon>
        <taxon>Retaria</taxon>
        <taxon>Foraminifera</taxon>
        <taxon>Monothalamids</taxon>
        <taxon>Reticulomyxidae</taxon>
        <taxon>Reticulomyxa</taxon>
    </lineage>
</organism>
<gene>
    <name evidence="1" type="ORF">RFI_22557</name>
</gene>
<name>X6MP05_RETFI</name>
<dbReference type="EMBL" id="ASPP01019746">
    <property type="protein sequence ID" value="ETO14810.1"/>
    <property type="molecule type" value="Genomic_DNA"/>
</dbReference>
<sequence length="177" mass="20881">MEFINGWQPINQQSTNQSAFQILLQIVHEKLQNVAIVPDNVAEGHPEDVLLLLYALKGLFFFVGFNNLHGLELLFCEYQLQIDFHTNQLLTCDDDDYFHQKSNFVRCFDNTGHKKTNKKIFPNFRFTHKPDNKTRNNSEILQEQYKEKWISEQLKNKELQHILEQLKATVTIKIDLC</sequence>
<evidence type="ECO:0000313" key="1">
    <source>
        <dbReference type="EMBL" id="ETO14810.1"/>
    </source>
</evidence>
<dbReference type="AlphaFoldDB" id="X6MP05"/>
<comment type="caution">
    <text evidence="1">The sequence shown here is derived from an EMBL/GenBank/DDBJ whole genome shotgun (WGS) entry which is preliminary data.</text>
</comment>
<proteinExistence type="predicted"/>
<dbReference type="Proteomes" id="UP000023152">
    <property type="component" value="Unassembled WGS sequence"/>
</dbReference>
<reference evidence="1 2" key="1">
    <citation type="journal article" date="2013" name="Curr. Biol.">
        <title>The Genome of the Foraminiferan Reticulomyxa filosa.</title>
        <authorList>
            <person name="Glockner G."/>
            <person name="Hulsmann N."/>
            <person name="Schleicher M."/>
            <person name="Noegel A.A."/>
            <person name="Eichinger L."/>
            <person name="Gallinger C."/>
            <person name="Pawlowski J."/>
            <person name="Sierra R."/>
            <person name="Euteneuer U."/>
            <person name="Pillet L."/>
            <person name="Moustafa A."/>
            <person name="Platzer M."/>
            <person name="Groth M."/>
            <person name="Szafranski K."/>
            <person name="Schliwa M."/>
        </authorList>
    </citation>
    <scope>NUCLEOTIDE SEQUENCE [LARGE SCALE GENOMIC DNA]</scope>
</reference>
<protein>
    <submittedName>
        <fullName evidence="1">Uncharacterized protein</fullName>
    </submittedName>
</protein>